<proteinExistence type="predicted"/>
<evidence type="ECO:0000256" key="3">
    <source>
        <dbReference type="ARBA" id="ARBA00023054"/>
    </source>
</evidence>
<organism evidence="6 7">
    <name type="scientific">Chiloscyllium punctatum</name>
    <name type="common">Brownbanded bambooshark</name>
    <name type="synonym">Hemiscyllium punctatum</name>
    <dbReference type="NCBI Taxonomy" id="137246"/>
    <lineage>
        <taxon>Eukaryota</taxon>
        <taxon>Metazoa</taxon>
        <taxon>Chordata</taxon>
        <taxon>Craniata</taxon>
        <taxon>Vertebrata</taxon>
        <taxon>Chondrichthyes</taxon>
        <taxon>Elasmobranchii</taxon>
        <taxon>Galeomorphii</taxon>
        <taxon>Galeoidea</taxon>
        <taxon>Orectolobiformes</taxon>
        <taxon>Hemiscylliidae</taxon>
        <taxon>Chiloscyllium</taxon>
    </lineage>
</organism>
<evidence type="ECO:0000256" key="1">
    <source>
        <dbReference type="ARBA" id="ARBA00004496"/>
    </source>
</evidence>
<evidence type="ECO:0000256" key="5">
    <source>
        <dbReference type="SAM" id="MobiDB-lite"/>
    </source>
</evidence>
<dbReference type="InterPro" id="IPR045329">
    <property type="entry name" value="LZTS"/>
</dbReference>
<dbReference type="Proteomes" id="UP000287033">
    <property type="component" value="Unassembled WGS sequence"/>
</dbReference>
<sequence>MGSVSSLISGQNLQGKQCKALEYGNIKATHLHKLLRQQDGLLRFDTSHQASDKGSKANSECEKTEDFFYISISKTHELTNTGKLKKCTVQVKPHKGGPVSMDVQEPPSTLLPFSGQLDKSTGKNMVRPTVLKVMAPRNGNADVNCISGKLANQKGEFQGNLSKVTKHSEMHDAHEQEHTNHSGTLSDSGRNSMSSLPTPSTEPVSAANLLSRFGGSAHLISQGVGSLDSVLNTGSCSTFTPESREWRASHSTNLPQPQKEAGWEGLRPAQDVKATAVLRLDQDKQEITSLTQSGDTKTKAPRNQHQLVLLQLSQLQQDKAKLQEDFTQLLQEHDSLNAKCKAYQREQTELAPKLEETKWEVCQKSGEISLLKQQLKDSQAELMQKSSELLSLKSQLREAKGKLSAREQAVEELQNRLQARDRELEVCENERQRMKNAADLLREKVGLQDGQILQLKHRLAGCKELDIHAAQADPTACHSGCRELALRKPEQDSVALRGELASLQAQLEQEKKSNWELSCNFRQERLVWQLEKQQVIEYQKQLQQSYTEVLHQNQSLQTVIQQLSTELKVSNLRGSEKQSTDIHYQEIVATAL</sequence>
<feature type="compositionally biased region" description="Polar residues" evidence="5">
    <location>
        <begin position="181"/>
        <end position="203"/>
    </location>
</feature>
<dbReference type="Gene3D" id="1.10.287.1490">
    <property type="match status" value="1"/>
</dbReference>
<name>A0A401RQS4_CHIPU</name>
<keyword evidence="7" id="KW-1185">Reference proteome</keyword>
<dbReference type="EMBL" id="BEZZ01001843">
    <property type="protein sequence ID" value="GCC20569.1"/>
    <property type="molecule type" value="Genomic_DNA"/>
</dbReference>
<dbReference type="GO" id="GO:0048167">
    <property type="term" value="P:regulation of synaptic plasticity"/>
    <property type="evidence" value="ECO:0007669"/>
    <property type="project" value="TreeGrafter"/>
</dbReference>
<evidence type="ECO:0000313" key="7">
    <source>
        <dbReference type="Proteomes" id="UP000287033"/>
    </source>
</evidence>
<protein>
    <submittedName>
        <fullName evidence="6">Uncharacterized protein</fullName>
    </submittedName>
</protein>
<keyword evidence="2" id="KW-0963">Cytoplasm</keyword>
<dbReference type="AlphaFoldDB" id="A0A401RQS4"/>
<evidence type="ECO:0000256" key="2">
    <source>
        <dbReference type="ARBA" id="ARBA00022490"/>
    </source>
</evidence>
<dbReference type="OrthoDB" id="10030037at2759"/>
<comment type="subcellular location">
    <subcellularLocation>
        <location evidence="1">Cytoplasm</location>
    </subcellularLocation>
</comment>
<dbReference type="PANTHER" id="PTHR19354:SF2">
    <property type="entry name" value="LEUCINE-RICH REPEAT-CONTAINING PROTEIN DDB_G0290503"/>
    <property type="match status" value="1"/>
</dbReference>
<evidence type="ECO:0000256" key="4">
    <source>
        <dbReference type="SAM" id="Coils"/>
    </source>
</evidence>
<keyword evidence="3 4" id="KW-0175">Coiled coil</keyword>
<feature type="compositionally biased region" description="Basic and acidic residues" evidence="5">
    <location>
        <begin position="166"/>
        <end position="180"/>
    </location>
</feature>
<dbReference type="STRING" id="137246.A0A401RQS4"/>
<reference evidence="6 7" key="1">
    <citation type="journal article" date="2018" name="Nat. Ecol. Evol.">
        <title>Shark genomes provide insights into elasmobranch evolution and the origin of vertebrates.</title>
        <authorList>
            <person name="Hara Y"/>
            <person name="Yamaguchi K"/>
            <person name="Onimaru K"/>
            <person name="Kadota M"/>
            <person name="Koyanagi M"/>
            <person name="Keeley SD"/>
            <person name="Tatsumi K"/>
            <person name="Tanaka K"/>
            <person name="Motone F"/>
            <person name="Kageyama Y"/>
            <person name="Nozu R"/>
            <person name="Adachi N"/>
            <person name="Nishimura O"/>
            <person name="Nakagawa R"/>
            <person name="Tanegashima C"/>
            <person name="Kiyatake I"/>
            <person name="Matsumoto R"/>
            <person name="Murakumo K"/>
            <person name="Nishida K"/>
            <person name="Terakita A"/>
            <person name="Kuratani S"/>
            <person name="Sato K"/>
            <person name="Hyodo S Kuraku.S."/>
        </authorList>
    </citation>
    <scope>NUCLEOTIDE SEQUENCE [LARGE SCALE GENOMIC DNA]</scope>
</reference>
<evidence type="ECO:0000313" key="6">
    <source>
        <dbReference type="EMBL" id="GCC20569.1"/>
    </source>
</evidence>
<dbReference type="GO" id="GO:0048814">
    <property type="term" value="P:regulation of dendrite morphogenesis"/>
    <property type="evidence" value="ECO:0007669"/>
    <property type="project" value="TreeGrafter"/>
</dbReference>
<accession>A0A401RQS4</accession>
<comment type="caution">
    <text evidence="6">The sequence shown here is derived from an EMBL/GenBank/DDBJ whole genome shotgun (WGS) entry which is preliminary data.</text>
</comment>
<dbReference type="PANTHER" id="PTHR19354">
    <property type="entry name" value="ZIPPER PUTATIVE TUMOR SUPPRESSOR 2 HOMOLOG-LIKE PROTEIN-RELATED"/>
    <property type="match status" value="1"/>
</dbReference>
<dbReference type="GO" id="GO:0043197">
    <property type="term" value="C:dendritic spine"/>
    <property type="evidence" value="ECO:0007669"/>
    <property type="project" value="TreeGrafter"/>
</dbReference>
<gene>
    <name evidence="6" type="ORF">chiPu_0019132</name>
</gene>
<dbReference type="Pfam" id="PF06818">
    <property type="entry name" value="Fez1"/>
    <property type="match status" value="1"/>
</dbReference>
<feature type="coiled-coil region" evidence="4">
    <location>
        <begin position="305"/>
        <end position="444"/>
    </location>
</feature>
<dbReference type="OMA" id="GHEERNE"/>
<dbReference type="GO" id="GO:0005737">
    <property type="term" value="C:cytoplasm"/>
    <property type="evidence" value="ECO:0007669"/>
    <property type="project" value="UniProtKB-SubCell"/>
</dbReference>
<feature type="region of interest" description="Disordered" evidence="5">
    <location>
        <begin position="166"/>
        <end position="203"/>
    </location>
</feature>
<feature type="region of interest" description="Disordered" evidence="5">
    <location>
        <begin position="238"/>
        <end position="267"/>
    </location>
</feature>